<organism evidence="1 2">
    <name type="scientific">Longibaculum muris</name>
    <dbReference type="NCBI Taxonomy" id="1796628"/>
    <lineage>
        <taxon>Bacteria</taxon>
        <taxon>Bacillati</taxon>
        <taxon>Bacillota</taxon>
        <taxon>Erysipelotrichia</taxon>
        <taxon>Erysipelotrichales</taxon>
        <taxon>Coprobacillaceae</taxon>
        <taxon>Longibaculum</taxon>
    </lineage>
</organism>
<dbReference type="GeneID" id="98916326"/>
<gene>
    <name evidence="1" type="ORF">EDD60_12322</name>
</gene>
<dbReference type="AlphaFoldDB" id="A0A4R3YPS0"/>
<dbReference type="Proteomes" id="UP000295515">
    <property type="component" value="Unassembled WGS sequence"/>
</dbReference>
<proteinExistence type="predicted"/>
<protein>
    <submittedName>
        <fullName evidence="1">Uncharacterized protein</fullName>
    </submittedName>
</protein>
<accession>A0A4R3YPS0</accession>
<dbReference type="EMBL" id="SMCQ01000023">
    <property type="protein sequence ID" value="TCV93588.1"/>
    <property type="molecule type" value="Genomic_DNA"/>
</dbReference>
<evidence type="ECO:0000313" key="1">
    <source>
        <dbReference type="EMBL" id="TCV93588.1"/>
    </source>
</evidence>
<keyword evidence="2" id="KW-1185">Reference proteome</keyword>
<reference evidence="1 2" key="1">
    <citation type="submission" date="2019-03" db="EMBL/GenBank/DDBJ databases">
        <title>Genomic Encyclopedia of Type Strains, Phase IV (KMG-IV): sequencing the most valuable type-strain genomes for metagenomic binning, comparative biology and taxonomic classification.</title>
        <authorList>
            <person name="Goeker M."/>
        </authorList>
    </citation>
    <scope>NUCLEOTIDE SEQUENCE [LARGE SCALE GENOMIC DNA]</scope>
    <source>
        <strain evidence="1 2">DSM 29487</strain>
    </source>
</reference>
<comment type="caution">
    <text evidence="1">The sequence shown here is derived from an EMBL/GenBank/DDBJ whole genome shotgun (WGS) entry which is preliminary data.</text>
</comment>
<sequence>MKLLLKCLFILAFVVLVVLGVQYADEYSKDEDLKRVNDTILQLSLKCYSIEGKYPQDIEYLKKNYGLLVNEDDYHILYHFEGDNLKPTIRVYEKENDYE</sequence>
<evidence type="ECO:0000313" key="2">
    <source>
        <dbReference type="Proteomes" id="UP000295515"/>
    </source>
</evidence>
<dbReference type="RefSeq" id="WP_066443941.1">
    <property type="nucleotide sequence ID" value="NZ_DBGCPY010000112.1"/>
</dbReference>
<name>A0A4R3YPS0_9FIRM</name>